<name>A0A410T5Q0_9CAUD</name>
<reference evidence="1 2" key="1">
    <citation type="submission" date="2018-11" db="EMBL/GenBank/DDBJ databases">
        <authorList>
            <person name="Teng T."/>
        </authorList>
    </citation>
    <scope>NUCLEOTIDE SEQUENCE [LARGE SCALE GENOMIC DNA]</scope>
</reference>
<organism evidence="1 2">
    <name type="scientific">Acinetobacter phage Henu6</name>
    <dbReference type="NCBI Taxonomy" id="2500136"/>
    <lineage>
        <taxon>Viruses</taxon>
        <taxon>Duplodnaviria</taxon>
        <taxon>Heunggongvirae</taxon>
        <taxon>Uroviricota</taxon>
        <taxon>Caudoviricetes</taxon>
        <taxon>Pantevenvirales</taxon>
        <taxon>Straboviridae</taxon>
        <taxon>Twarogvirinae</taxon>
        <taxon>Zedzedvirus</taxon>
        <taxon>Zedzedvirus zz1</taxon>
    </lineage>
</organism>
<accession>A0A410T5Q0</accession>
<protein>
    <submittedName>
        <fullName evidence="1">Uncharacterized protein</fullName>
    </submittedName>
</protein>
<gene>
    <name evidence="1" type="ORF">Henu6_gp171</name>
</gene>
<evidence type="ECO:0000313" key="2">
    <source>
        <dbReference type="Proteomes" id="UP000289169"/>
    </source>
</evidence>
<dbReference type="EMBL" id="MK240351">
    <property type="protein sequence ID" value="QAU03974.1"/>
    <property type="molecule type" value="Genomic_DNA"/>
</dbReference>
<proteinExistence type="predicted"/>
<dbReference type="Proteomes" id="UP000289169">
    <property type="component" value="Segment"/>
</dbReference>
<sequence length="104" mass="12018">MTTSYLNNVKFEIGTRFVFTELGLSEIRRLQKENPIIGLGLFEVVDIRDCLAEDEHTELLDETLGCTAIKHVESGEVIRIEADDPDFWAFFTEHTPENFIIRKE</sequence>
<evidence type="ECO:0000313" key="1">
    <source>
        <dbReference type="EMBL" id="QAU03974.1"/>
    </source>
</evidence>